<keyword evidence="6" id="KW-0326">Glycosidase</keyword>
<dbReference type="EC" id="3.2.1.51" evidence="3"/>
<evidence type="ECO:0000259" key="7">
    <source>
        <dbReference type="Pfam" id="PF01120"/>
    </source>
</evidence>
<evidence type="ECO:0000256" key="2">
    <source>
        <dbReference type="ARBA" id="ARBA00007951"/>
    </source>
</evidence>
<feature type="domain" description="Glycoside hydrolase family 29 N-terminal" evidence="7">
    <location>
        <begin position="6"/>
        <end position="350"/>
    </location>
</feature>
<evidence type="ECO:0000313" key="9">
    <source>
        <dbReference type="Proteomes" id="UP001500622"/>
    </source>
</evidence>
<proteinExistence type="inferred from homology"/>
<dbReference type="Proteomes" id="UP001500622">
    <property type="component" value="Unassembled WGS sequence"/>
</dbReference>
<name>A0ABP8LL59_9MICO</name>
<comment type="similarity">
    <text evidence="2">Belongs to the glycosyl hydrolase 29 family.</text>
</comment>
<dbReference type="Pfam" id="PF01120">
    <property type="entry name" value="Alpha_L_fucos"/>
    <property type="match status" value="1"/>
</dbReference>
<dbReference type="InterPro" id="IPR057739">
    <property type="entry name" value="Glyco_hydro_29_N"/>
</dbReference>
<reference evidence="9" key="1">
    <citation type="journal article" date="2019" name="Int. J. Syst. Evol. Microbiol.">
        <title>The Global Catalogue of Microorganisms (GCM) 10K type strain sequencing project: providing services to taxonomists for standard genome sequencing and annotation.</title>
        <authorList>
            <consortium name="The Broad Institute Genomics Platform"/>
            <consortium name="The Broad Institute Genome Sequencing Center for Infectious Disease"/>
            <person name="Wu L."/>
            <person name="Ma J."/>
        </authorList>
    </citation>
    <scope>NUCLEOTIDE SEQUENCE [LARGE SCALE GENOMIC DNA]</scope>
    <source>
        <strain evidence="9">JCM 17810</strain>
    </source>
</reference>
<dbReference type="InterPro" id="IPR016286">
    <property type="entry name" value="FUC_metazoa-typ"/>
</dbReference>
<dbReference type="InterPro" id="IPR000933">
    <property type="entry name" value="Glyco_hydro_29"/>
</dbReference>
<evidence type="ECO:0000313" key="8">
    <source>
        <dbReference type="EMBL" id="GAA4431748.1"/>
    </source>
</evidence>
<dbReference type="RefSeq" id="WP_345218187.1">
    <property type="nucleotide sequence ID" value="NZ_BAABGN010000013.1"/>
</dbReference>
<evidence type="ECO:0000256" key="1">
    <source>
        <dbReference type="ARBA" id="ARBA00004071"/>
    </source>
</evidence>
<evidence type="ECO:0000256" key="6">
    <source>
        <dbReference type="ARBA" id="ARBA00023295"/>
    </source>
</evidence>
<dbReference type="PANTHER" id="PTHR10030:SF37">
    <property type="entry name" value="ALPHA-L-FUCOSIDASE-RELATED"/>
    <property type="match status" value="1"/>
</dbReference>
<keyword evidence="5" id="KW-0378">Hydrolase</keyword>
<dbReference type="PANTHER" id="PTHR10030">
    <property type="entry name" value="ALPHA-L-FUCOSIDASE"/>
    <property type="match status" value="1"/>
</dbReference>
<protein>
    <recommendedName>
        <fullName evidence="3">alpha-L-fucosidase</fullName>
        <ecNumber evidence="3">3.2.1.51</ecNumber>
    </recommendedName>
</protein>
<dbReference type="EMBL" id="BAABGN010000013">
    <property type="protein sequence ID" value="GAA4431748.1"/>
    <property type="molecule type" value="Genomic_DNA"/>
</dbReference>
<evidence type="ECO:0000256" key="5">
    <source>
        <dbReference type="ARBA" id="ARBA00022801"/>
    </source>
</evidence>
<evidence type="ECO:0000256" key="3">
    <source>
        <dbReference type="ARBA" id="ARBA00012662"/>
    </source>
</evidence>
<dbReference type="PIRSF" id="PIRSF001092">
    <property type="entry name" value="Alpha-L-fucosidase"/>
    <property type="match status" value="1"/>
</dbReference>
<comment type="function">
    <text evidence="1">Alpha-L-fucosidase is responsible for hydrolyzing the alpha-1,6-linked fucose joined to the reducing-end N-acetylglucosamine of the carbohydrate moieties of glycoproteins.</text>
</comment>
<organism evidence="8 9">
    <name type="scientific">Georgenia halophila</name>
    <dbReference type="NCBI Taxonomy" id="620889"/>
    <lineage>
        <taxon>Bacteria</taxon>
        <taxon>Bacillati</taxon>
        <taxon>Actinomycetota</taxon>
        <taxon>Actinomycetes</taxon>
        <taxon>Micrococcales</taxon>
        <taxon>Bogoriellaceae</taxon>
        <taxon>Georgenia</taxon>
    </lineage>
</organism>
<dbReference type="SUPFAM" id="SSF51445">
    <property type="entry name" value="(Trans)glycosidases"/>
    <property type="match status" value="1"/>
</dbReference>
<comment type="caution">
    <text evidence="8">The sequence shown here is derived from an EMBL/GenBank/DDBJ whole genome shotgun (WGS) entry which is preliminary data.</text>
</comment>
<dbReference type="Gene3D" id="3.20.20.80">
    <property type="entry name" value="Glycosidases"/>
    <property type="match status" value="1"/>
</dbReference>
<dbReference type="InterPro" id="IPR017853">
    <property type="entry name" value="GH"/>
</dbReference>
<gene>
    <name evidence="8" type="ORF">GCM10023169_36610</name>
</gene>
<evidence type="ECO:0000256" key="4">
    <source>
        <dbReference type="ARBA" id="ARBA00022729"/>
    </source>
</evidence>
<keyword evidence="4" id="KW-0732">Signal</keyword>
<keyword evidence="9" id="KW-1185">Reference proteome</keyword>
<dbReference type="SMART" id="SM00812">
    <property type="entry name" value="Alpha_L_fucos"/>
    <property type="match status" value="1"/>
</dbReference>
<accession>A0ABP8LL59</accession>
<dbReference type="PRINTS" id="PR00741">
    <property type="entry name" value="GLHYDRLASE29"/>
</dbReference>
<sequence length="440" mass="49305">MNDRARWQELRRPTPEWFRKSPFGIFIHWGAYSVPAWAEPTGELGTVVDDREWFTHNAYAEWYFNTIRIDGSPAQRHHREVYGDADYDDLLDMWKAENFAADEMMQLIADAGADYVVPTTKHHDGIALWDAPETGTRNTVHRGPRRDLVGEIAEAARSNGLRLGLYYSGGLDWHYRPMPPHVSDESVNDTGRPKDAGYARYAYRHFRDLVDKFDPDILWNDINWPDAGKHFGEHGLGELFEYFYARNADGLVNDRYGDTHHDYATSEYQYMLDSEAEEQWENCRGVGLSFGYNQVEGPEHCLDGPAIARHLTDVVARGGHFLLNIGPKADGTVPDNQRRALVEMGRWMSVAKPALAGAAPSDLVLDAQDGWVRSVDIDGGTVVFVDRPDGDAGTVVVTGTERLDLSTVEESWGSVTARDDGSVVVELVAGRPGPAVLRAR</sequence>